<dbReference type="Gene3D" id="3.30.70.260">
    <property type="match status" value="1"/>
</dbReference>
<protein>
    <recommendedName>
        <fullName evidence="6">Probable septum site-determining protein MinC</fullName>
    </recommendedName>
</protein>
<dbReference type="HAMAP" id="MF_00267">
    <property type="entry name" value="MinC"/>
    <property type="match status" value="1"/>
</dbReference>
<dbReference type="EMBL" id="FMXQ01000002">
    <property type="protein sequence ID" value="SDB15859.1"/>
    <property type="molecule type" value="Genomic_DNA"/>
</dbReference>
<dbReference type="GO" id="GO:0000902">
    <property type="term" value="P:cell morphogenesis"/>
    <property type="evidence" value="ECO:0007669"/>
    <property type="project" value="InterPro"/>
</dbReference>
<dbReference type="Proteomes" id="UP000199071">
    <property type="component" value="Unassembled WGS sequence"/>
</dbReference>
<dbReference type="PANTHER" id="PTHR34108">
    <property type="entry name" value="SEPTUM SITE-DETERMINING PROTEIN MINC"/>
    <property type="match status" value="1"/>
</dbReference>
<evidence type="ECO:0000256" key="2">
    <source>
        <dbReference type="ARBA" id="ARBA00022618"/>
    </source>
</evidence>
<comment type="similarity">
    <text evidence="1 6">Belongs to the MinC family.</text>
</comment>
<dbReference type="AlphaFoldDB" id="A0A1G6B5L7"/>
<dbReference type="RefSeq" id="WP_090875524.1">
    <property type="nucleotide sequence ID" value="NZ_FMXQ01000002.1"/>
</dbReference>
<name>A0A1G6B5L7_9HYPH</name>
<dbReference type="Pfam" id="PF03775">
    <property type="entry name" value="MinC_C"/>
    <property type="match status" value="1"/>
</dbReference>
<dbReference type="InterPro" id="IPR005526">
    <property type="entry name" value="Septum_form_inhib_MinC_C"/>
</dbReference>
<dbReference type="SUPFAM" id="SSF63848">
    <property type="entry name" value="Cell-division inhibitor MinC, C-terminal domain"/>
    <property type="match status" value="1"/>
</dbReference>
<feature type="region of interest" description="Disordered" evidence="7">
    <location>
        <begin position="117"/>
        <end position="140"/>
    </location>
</feature>
<dbReference type="PANTHER" id="PTHR34108:SF1">
    <property type="entry name" value="SEPTUM SITE-DETERMINING PROTEIN MINC"/>
    <property type="match status" value="1"/>
</dbReference>
<keyword evidence="4 6" id="KW-0131">Cell cycle</keyword>
<keyword evidence="3 6" id="KW-0717">Septation</keyword>
<feature type="compositionally biased region" description="Low complexity" evidence="7">
    <location>
        <begin position="117"/>
        <end position="128"/>
    </location>
</feature>
<accession>A0A1G6B5L7</accession>
<evidence type="ECO:0000256" key="1">
    <source>
        <dbReference type="ARBA" id="ARBA00006291"/>
    </source>
</evidence>
<proteinExistence type="inferred from homology"/>
<reference evidence="9 10" key="1">
    <citation type="submission" date="2016-10" db="EMBL/GenBank/DDBJ databases">
        <authorList>
            <person name="de Groot N.N."/>
        </authorList>
    </citation>
    <scope>NUCLEOTIDE SEQUENCE [LARGE SCALE GENOMIC DNA]</scope>
    <source>
        <strain evidence="9 10">ATCC 35022</strain>
    </source>
</reference>
<evidence type="ECO:0000256" key="3">
    <source>
        <dbReference type="ARBA" id="ARBA00023210"/>
    </source>
</evidence>
<dbReference type="InterPro" id="IPR036145">
    <property type="entry name" value="MinC_C_sf"/>
</dbReference>
<dbReference type="OrthoDB" id="9794530at2"/>
<gene>
    <name evidence="6" type="primary">minC</name>
    <name evidence="9" type="ORF">SAMN02982931_01252</name>
</gene>
<dbReference type="NCBIfam" id="TIGR01222">
    <property type="entry name" value="minC"/>
    <property type="match status" value="1"/>
</dbReference>
<evidence type="ECO:0000256" key="7">
    <source>
        <dbReference type="SAM" id="MobiDB-lite"/>
    </source>
</evidence>
<comment type="function">
    <text evidence="5 6">Cell division inhibitor that blocks the formation of polar Z ring septums. Rapidly oscillates between the poles of the cell to destabilize FtsZ filaments that have formed before they mature into polar Z rings. Prevents FtsZ polymerization.</text>
</comment>
<evidence type="ECO:0000256" key="6">
    <source>
        <dbReference type="HAMAP-Rule" id="MF_00267"/>
    </source>
</evidence>
<evidence type="ECO:0000313" key="10">
    <source>
        <dbReference type="Proteomes" id="UP000199071"/>
    </source>
</evidence>
<comment type="subunit">
    <text evidence="6">Interacts with MinD and FtsZ.</text>
</comment>
<keyword evidence="10" id="KW-1185">Reference proteome</keyword>
<sequence length="237" mass="24830">MSLAFAASSGIRLAGRSFLAFVLEPMPPVAGWLADLDAVASQSLSFFANRPVVLNLARLEPDREETNAIIDALKLRNIRVIAVEGVDPSWVDPSLAPLGSGKETGKVVDFPNAAPRAQARPAAPAATPKGSTTIDRPVRSGQSIFHPEGDVIVLGSVSSGAEIIAGGSVHVYGTLRGRVLAGATGNPGALIFCRKYQAELVSIDGSYMTAEQSPPELIGKPVQIRLRNDAIVADILD</sequence>
<organism evidence="9 10">
    <name type="scientific">Bauldia litoralis</name>
    <dbReference type="NCBI Taxonomy" id="665467"/>
    <lineage>
        <taxon>Bacteria</taxon>
        <taxon>Pseudomonadati</taxon>
        <taxon>Pseudomonadota</taxon>
        <taxon>Alphaproteobacteria</taxon>
        <taxon>Hyphomicrobiales</taxon>
        <taxon>Kaistiaceae</taxon>
        <taxon>Bauldia</taxon>
    </lineage>
</organism>
<evidence type="ECO:0000256" key="5">
    <source>
        <dbReference type="ARBA" id="ARBA00025606"/>
    </source>
</evidence>
<evidence type="ECO:0000256" key="4">
    <source>
        <dbReference type="ARBA" id="ARBA00023306"/>
    </source>
</evidence>
<dbReference type="Gene3D" id="2.160.20.70">
    <property type="match status" value="1"/>
</dbReference>
<dbReference type="GO" id="GO:0000917">
    <property type="term" value="P:division septum assembly"/>
    <property type="evidence" value="ECO:0007669"/>
    <property type="project" value="UniProtKB-KW"/>
</dbReference>
<dbReference type="GO" id="GO:1901891">
    <property type="term" value="P:regulation of cell septum assembly"/>
    <property type="evidence" value="ECO:0007669"/>
    <property type="project" value="InterPro"/>
</dbReference>
<dbReference type="STRING" id="665467.SAMN02982931_01252"/>
<evidence type="ECO:0000259" key="8">
    <source>
        <dbReference type="Pfam" id="PF03775"/>
    </source>
</evidence>
<feature type="domain" description="Septum formation inhibitor MinC C-terminal" evidence="8">
    <location>
        <begin position="134"/>
        <end position="232"/>
    </location>
</feature>
<dbReference type="InterPro" id="IPR016098">
    <property type="entry name" value="CAP/MinC_C"/>
</dbReference>
<dbReference type="InterPro" id="IPR013033">
    <property type="entry name" value="MinC"/>
</dbReference>
<evidence type="ECO:0000313" key="9">
    <source>
        <dbReference type="EMBL" id="SDB15859.1"/>
    </source>
</evidence>
<keyword evidence="2 6" id="KW-0132">Cell division</keyword>